<organism evidence="2 3">
    <name type="scientific">Candidatus Buchananbacteria bacterium RBG_13_36_9</name>
    <dbReference type="NCBI Taxonomy" id="1797530"/>
    <lineage>
        <taxon>Bacteria</taxon>
        <taxon>Candidatus Buchananiibacteriota</taxon>
    </lineage>
</organism>
<accession>A0A1G1XNJ9</accession>
<evidence type="ECO:0008006" key="4">
    <source>
        <dbReference type="Google" id="ProtNLM"/>
    </source>
</evidence>
<feature type="transmembrane region" description="Helical" evidence="1">
    <location>
        <begin position="6"/>
        <end position="29"/>
    </location>
</feature>
<protein>
    <recommendedName>
        <fullName evidence="4">DUF5666 domain-containing protein</fullName>
    </recommendedName>
</protein>
<evidence type="ECO:0000313" key="2">
    <source>
        <dbReference type="EMBL" id="OGY40907.1"/>
    </source>
</evidence>
<keyword evidence="1" id="KW-0812">Transmembrane</keyword>
<sequence length="160" mass="17341">MDINKIFGAKLFQGIIIGIAVLIVLLLVFKAGTMVGIKKADFSCRWSDNYHRNFGGPKGGFWGGFGDRDFMDANGTFGQIIKVEGNLLTIKGSQSAEKVILLNESTVIKSMKETIKPADLKVDDNIVVIGEPNESGQIIAKLIRLLPPPPTSPPPMGKPF</sequence>
<dbReference type="AlphaFoldDB" id="A0A1G1XNJ9"/>
<evidence type="ECO:0000256" key="1">
    <source>
        <dbReference type="SAM" id="Phobius"/>
    </source>
</evidence>
<keyword evidence="1" id="KW-1133">Transmembrane helix</keyword>
<gene>
    <name evidence="2" type="ORF">A2Y82_03500</name>
</gene>
<comment type="caution">
    <text evidence="2">The sequence shown here is derived from an EMBL/GenBank/DDBJ whole genome shotgun (WGS) entry which is preliminary data.</text>
</comment>
<proteinExistence type="predicted"/>
<reference evidence="2 3" key="1">
    <citation type="journal article" date="2016" name="Nat. Commun.">
        <title>Thousands of microbial genomes shed light on interconnected biogeochemical processes in an aquifer system.</title>
        <authorList>
            <person name="Anantharaman K."/>
            <person name="Brown C.T."/>
            <person name="Hug L.A."/>
            <person name="Sharon I."/>
            <person name="Castelle C.J."/>
            <person name="Probst A.J."/>
            <person name="Thomas B.C."/>
            <person name="Singh A."/>
            <person name="Wilkins M.J."/>
            <person name="Karaoz U."/>
            <person name="Brodie E.L."/>
            <person name="Williams K.H."/>
            <person name="Hubbard S.S."/>
            <person name="Banfield J.F."/>
        </authorList>
    </citation>
    <scope>NUCLEOTIDE SEQUENCE [LARGE SCALE GENOMIC DNA]</scope>
</reference>
<dbReference type="Proteomes" id="UP000176498">
    <property type="component" value="Unassembled WGS sequence"/>
</dbReference>
<keyword evidence="1" id="KW-0472">Membrane</keyword>
<dbReference type="EMBL" id="MHHZ01000023">
    <property type="protein sequence ID" value="OGY40907.1"/>
    <property type="molecule type" value="Genomic_DNA"/>
</dbReference>
<evidence type="ECO:0000313" key="3">
    <source>
        <dbReference type="Proteomes" id="UP000176498"/>
    </source>
</evidence>
<name>A0A1G1XNJ9_9BACT</name>